<dbReference type="EMBL" id="BJWK01000016">
    <property type="protein sequence ID" value="GEM11760.1"/>
    <property type="molecule type" value="Genomic_DNA"/>
</dbReference>
<dbReference type="Proteomes" id="UP000321518">
    <property type="component" value="Unassembled WGS sequence"/>
</dbReference>
<feature type="compositionally biased region" description="Low complexity" evidence="1">
    <location>
        <begin position="230"/>
        <end position="239"/>
    </location>
</feature>
<proteinExistence type="predicted"/>
<protein>
    <submittedName>
        <fullName evidence="2">Uncharacterized protein</fullName>
    </submittedName>
</protein>
<dbReference type="AlphaFoldDB" id="A0A511KMZ9"/>
<feature type="region of interest" description="Disordered" evidence="1">
    <location>
        <begin position="225"/>
        <end position="294"/>
    </location>
</feature>
<dbReference type="OrthoDB" id="2528183at2759"/>
<feature type="compositionally biased region" description="Polar residues" evidence="1">
    <location>
        <begin position="572"/>
        <end position="588"/>
    </location>
</feature>
<feature type="region of interest" description="Disordered" evidence="1">
    <location>
        <begin position="1"/>
        <end position="98"/>
    </location>
</feature>
<evidence type="ECO:0000313" key="3">
    <source>
        <dbReference type="Proteomes" id="UP000321518"/>
    </source>
</evidence>
<sequence>MDAPLPTAGVAANQPTDGRTQREGSYHPMASDTDSGAISDGDPPGYSGGTPPRPLLAPPPALRGQLQDRSETASASGSVTGGSGAGAPTTNGTGTGKSKTAFKRAFEELEDIVFSNPKSFVTMASTIAESRGVQVLISDDRTHKVSSAYMHMICVYRKSGCPFILKLTKSKEGGWITKSARAIEIDPKQRSVYRCRHVATAHPDYRLGITPADWIAMARPDGTSGQFVPSAKAKASASKPRVSLGGIKYEDGDASSSPAPAPIKPPGRMATRNKPVGSEPASPSGAGRTGAGGGMDVERALAPPFQRAIDLQAQIAPALAPPAGAITGVPPPPGRAGASPSTSNGFYSRNATASPRHPAASTSAASRGLVLPLYDTAPSASVAPQYSNPPLNALAYPRAGGSSGVSPLPRHAALHPASPNLPVAATPPCVATADPSALPDWTALLTALEDPELLPLARVLASPAIAATPTSFFADEIDDELRDKLLESLPAQATGLWPKLKLARRMKERGRECWERIVQERGGPKGGKDKRPAVNGDADEAARKRKRSASPLAMVTNAADLSPEPAPATMNGIGSSATGLDVSTSPSASADAGKLSLSPPAYPAAQASPLSLTRSLPPVSTPAAAASLPKEPNGVVTMRMAWSPSAGHTQEVIAPGPSEAPKSAAV</sequence>
<evidence type="ECO:0000313" key="2">
    <source>
        <dbReference type="EMBL" id="GEM11760.1"/>
    </source>
</evidence>
<feature type="compositionally biased region" description="Low complexity" evidence="1">
    <location>
        <begin position="595"/>
        <end position="612"/>
    </location>
</feature>
<feature type="compositionally biased region" description="Pro residues" evidence="1">
    <location>
        <begin position="51"/>
        <end position="61"/>
    </location>
</feature>
<name>A0A511KMZ9_RHOTO</name>
<feature type="region of interest" description="Disordered" evidence="1">
    <location>
        <begin position="516"/>
        <end position="666"/>
    </location>
</feature>
<gene>
    <name evidence="2" type="ORF">Rt10032_c16g5777</name>
</gene>
<comment type="caution">
    <text evidence="2">The sequence shown here is derived from an EMBL/GenBank/DDBJ whole genome shotgun (WGS) entry which is preliminary data.</text>
</comment>
<evidence type="ECO:0000256" key="1">
    <source>
        <dbReference type="SAM" id="MobiDB-lite"/>
    </source>
</evidence>
<feature type="compositionally biased region" description="Polar residues" evidence="1">
    <location>
        <begin position="342"/>
        <end position="353"/>
    </location>
</feature>
<reference evidence="2 3" key="1">
    <citation type="submission" date="2019-07" db="EMBL/GenBank/DDBJ databases">
        <title>Rhodotorula toruloides NBRC10032 genome sequencing.</title>
        <authorList>
            <person name="Shida Y."/>
            <person name="Takaku H."/>
            <person name="Ogasawara W."/>
            <person name="Mori K."/>
        </authorList>
    </citation>
    <scope>NUCLEOTIDE SEQUENCE [LARGE SCALE GENOMIC DNA]</scope>
    <source>
        <strain evidence="2 3">NBRC10032</strain>
    </source>
</reference>
<feature type="compositionally biased region" description="Basic and acidic residues" evidence="1">
    <location>
        <begin position="516"/>
        <end position="532"/>
    </location>
</feature>
<accession>A0A511KMZ9</accession>
<organism evidence="2 3">
    <name type="scientific">Rhodotorula toruloides</name>
    <name type="common">Yeast</name>
    <name type="synonym">Rhodosporidium toruloides</name>
    <dbReference type="NCBI Taxonomy" id="5286"/>
    <lineage>
        <taxon>Eukaryota</taxon>
        <taxon>Fungi</taxon>
        <taxon>Dikarya</taxon>
        <taxon>Basidiomycota</taxon>
        <taxon>Pucciniomycotina</taxon>
        <taxon>Microbotryomycetes</taxon>
        <taxon>Sporidiobolales</taxon>
        <taxon>Sporidiobolaceae</taxon>
        <taxon>Rhodotorula</taxon>
    </lineage>
</organism>
<feature type="region of interest" description="Disordered" evidence="1">
    <location>
        <begin position="326"/>
        <end position="361"/>
    </location>
</feature>